<evidence type="ECO:0000313" key="2">
    <source>
        <dbReference type="Proteomes" id="UP000634136"/>
    </source>
</evidence>
<comment type="caution">
    <text evidence="1">The sequence shown here is derived from an EMBL/GenBank/DDBJ whole genome shotgun (WGS) entry which is preliminary data.</text>
</comment>
<accession>A0A834SES9</accession>
<organism evidence="1 2">
    <name type="scientific">Senna tora</name>
    <dbReference type="NCBI Taxonomy" id="362788"/>
    <lineage>
        <taxon>Eukaryota</taxon>
        <taxon>Viridiplantae</taxon>
        <taxon>Streptophyta</taxon>
        <taxon>Embryophyta</taxon>
        <taxon>Tracheophyta</taxon>
        <taxon>Spermatophyta</taxon>
        <taxon>Magnoliopsida</taxon>
        <taxon>eudicotyledons</taxon>
        <taxon>Gunneridae</taxon>
        <taxon>Pentapetalae</taxon>
        <taxon>rosids</taxon>
        <taxon>fabids</taxon>
        <taxon>Fabales</taxon>
        <taxon>Fabaceae</taxon>
        <taxon>Caesalpinioideae</taxon>
        <taxon>Cassia clade</taxon>
        <taxon>Senna</taxon>
    </lineage>
</organism>
<keyword evidence="2" id="KW-1185">Reference proteome</keyword>
<dbReference type="EMBL" id="JAAIUW010000061">
    <property type="protein sequence ID" value="KAF7800983.1"/>
    <property type="molecule type" value="Genomic_DNA"/>
</dbReference>
<reference evidence="1" key="1">
    <citation type="submission" date="2020-09" db="EMBL/GenBank/DDBJ databases">
        <title>Genome-Enabled Discovery of Anthraquinone Biosynthesis in Senna tora.</title>
        <authorList>
            <person name="Kang S.-H."/>
            <person name="Pandey R.P."/>
            <person name="Lee C.-M."/>
            <person name="Sim J.-S."/>
            <person name="Jeong J.-T."/>
            <person name="Choi B.-S."/>
            <person name="Jung M."/>
            <person name="Ginzburg D."/>
            <person name="Zhao K."/>
            <person name="Won S.Y."/>
            <person name="Oh T.-J."/>
            <person name="Yu Y."/>
            <person name="Kim N.-H."/>
            <person name="Lee O.R."/>
            <person name="Lee T.-H."/>
            <person name="Bashyal P."/>
            <person name="Kim T.-S."/>
            <person name="Lee W.-H."/>
            <person name="Kawkins C."/>
            <person name="Kim C.-K."/>
            <person name="Kim J.S."/>
            <person name="Ahn B.O."/>
            <person name="Rhee S.Y."/>
            <person name="Sohng J.K."/>
        </authorList>
    </citation>
    <scope>NUCLEOTIDE SEQUENCE</scope>
    <source>
        <tissue evidence="1">Leaf</tissue>
    </source>
</reference>
<dbReference type="AlphaFoldDB" id="A0A834SES9"/>
<sequence length="29" mass="3096">MNFLVDDGDLLVVGDGLSPLANASFFLRV</sequence>
<proteinExistence type="predicted"/>
<protein>
    <submittedName>
        <fullName evidence="1">Uncharacterized protein</fullName>
    </submittedName>
</protein>
<gene>
    <name evidence="1" type="ORF">G2W53_044514</name>
</gene>
<name>A0A834SES9_9FABA</name>
<dbReference type="Proteomes" id="UP000634136">
    <property type="component" value="Unassembled WGS sequence"/>
</dbReference>
<evidence type="ECO:0000313" key="1">
    <source>
        <dbReference type="EMBL" id="KAF7800983.1"/>
    </source>
</evidence>